<dbReference type="InterPro" id="IPR001240">
    <property type="entry name" value="PRAI_dom"/>
</dbReference>
<protein>
    <recommendedName>
        <fullName evidence="4 9">N-(5'-phosphoribosyl)anthranilate isomerase</fullName>
        <shortName evidence="9">PRAI</shortName>
        <ecNumber evidence="3 9">5.3.1.24</ecNumber>
    </recommendedName>
</protein>
<evidence type="ECO:0000256" key="8">
    <source>
        <dbReference type="ARBA" id="ARBA00023235"/>
    </source>
</evidence>
<proteinExistence type="inferred from homology"/>
<evidence type="ECO:0000313" key="11">
    <source>
        <dbReference type="EMBL" id="MFC7147224.1"/>
    </source>
</evidence>
<comment type="catalytic activity">
    <reaction evidence="1 9">
        <text>N-(5-phospho-beta-D-ribosyl)anthranilate = 1-(2-carboxyphenylamino)-1-deoxy-D-ribulose 5-phosphate</text>
        <dbReference type="Rhea" id="RHEA:21540"/>
        <dbReference type="ChEBI" id="CHEBI:18277"/>
        <dbReference type="ChEBI" id="CHEBI:58613"/>
        <dbReference type="EC" id="5.3.1.24"/>
    </reaction>
</comment>
<dbReference type="EC" id="5.3.1.24" evidence="3 9"/>
<reference evidence="12" key="1">
    <citation type="journal article" date="2019" name="Int. J. Syst. Evol. Microbiol.">
        <title>The Global Catalogue of Microorganisms (GCM) 10K type strain sequencing project: providing services to taxonomists for standard genome sequencing and annotation.</title>
        <authorList>
            <consortium name="The Broad Institute Genomics Platform"/>
            <consortium name="The Broad Institute Genome Sequencing Center for Infectious Disease"/>
            <person name="Wu L."/>
            <person name="Ma J."/>
        </authorList>
    </citation>
    <scope>NUCLEOTIDE SEQUENCE [LARGE SCALE GENOMIC DNA]</scope>
    <source>
        <strain evidence="12">KCTC 12907</strain>
    </source>
</reference>
<evidence type="ECO:0000259" key="10">
    <source>
        <dbReference type="Pfam" id="PF00697"/>
    </source>
</evidence>
<dbReference type="Pfam" id="PF00697">
    <property type="entry name" value="PRAI"/>
    <property type="match status" value="1"/>
</dbReference>
<evidence type="ECO:0000256" key="6">
    <source>
        <dbReference type="ARBA" id="ARBA00022822"/>
    </source>
</evidence>
<evidence type="ECO:0000313" key="12">
    <source>
        <dbReference type="Proteomes" id="UP001596378"/>
    </source>
</evidence>
<dbReference type="Gene3D" id="3.20.20.70">
    <property type="entry name" value="Aldolase class I"/>
    <property type="match status" value="1"/>
</dbReference>
<keyword evidence="8 9" id="KW-0413">Isomerase</keyword>
<feature type="domain" description="N-(5'phosphoribosyl) anthranilate isomerase (PRAI)" evidence="10">
    <location>
        <begin position="15"/>
        <end position="225"/>
    </location>
</feature>
<keyword evidence="5 9" id="KW-0028">Amino-acid biosynthesis</keyword>
<dbReference type="PANTHER" id="PTHR42894">
    <property type="entry name" value="N-(5'-PHOSPHORIBOSYL)ANTHRANILATE ISOMERASE"/>
    <property type="match status" value="1"/>
</dbReference>
<dbReference type="EMBL" id="JBHTAI010000001">
    <property type="protein sequence ID" value="MFC7147224.1"/>
    <property type="molecule type" value="Genomic_DNA"/>
</dbReference>
<gene>
    <name evidence="9" type="primary">trpF</name>
    <name evidence="11" type="ORF">ACFQMJ_01640</name>
</gene>
<evidence type="ECO:0000256" key="1">
    <source>
        <dbReference type="ARBA" id="ARBA00001164"/>
    </source>
</evidence>
<accession>A0ABW2F5D5</accession>
<dbReference type="GO" id="GO:0016853">
    <property type="term" value="F:isomerase activity"/>
    <property type="evidence" value="ECO:0007669"/>
    <property type="project" value="UniProtKB-KW"/>
</dbReference>
<evidence type="ECO:0000256" key="3">
    <source>
        <dbReference type="ARBA" id="ARBA00012572"/>
    </source>
</evidence>
<dbReference type="InterPro" id="IPR013785">
    <property type="entry name" value="Aldolase_TIM"/>
</dbReference>
<organism evidence="11 12">
    <name type="scientific">Cohnella cellulosilytica</name>
    <dbReference type="NCBI Taxonomy" id="986710"/>
    <lineage>
        <taxon>Bacteria</taxon>
        <taxon>Bacillati</taxon>
        <taxon>Bacillota</taxon>
        <taxon>Bacilli</taxon>
        <taxon>Bacillales</taxon>
        <taxon>Paenibacillaceae</taxon>
        <taxon>Cohnella</taxon>
    </lineage>
</organism>
<dbReference type="Proteomes" id="UP001596378">
    <property type="component" value="Unassembled WGS sequence"/>
</dbReference>
<keyword evidence="12" id="KW-1185">Reference proteome</keyword>
<evidence type="ECO:0000256" key="7">
    <source>
        <dbReference type="ARBA" id="ARBA00023141"/>
    </source>
</evidence>
<evidence type="ECO:0000256" key="5">
    <source>
        <dbReference type="ARBA" id="ARBA00022605"/>
    </source>
</evidence>
<name>A0ABW2F5D5_9BACL</name>
<comment type="pathway">
    <text evidence="2 9">Amino-acid biosynthesis; L-tryptophan biosynthesis; L-tryptophan from chorismate: step 3/5.</text>
</comment>
<keyword evidence="7 9" id="KW-0057">Aromatic amino acid biosynthesis</keyword>
<dbReference type="HAMAP" id="MF_00135">
    <property type="entry name" value="PRAI"/>
    <property type="match status" value="1"/>
</dbReference>
<comment type="similarity">
    <text evidence="9">Belongs to the TrpF family.</text>
</comment>
<dbReference type="InterPro" id="IPR011060">
    <property type="entry name" value="RibuloseP-bd_barrel"/>
</dbReference>
<evidence type="ECO:0000256" key="2">
    <source>
        <dbReference type="ARBA" id="ARBA00004664"/>
    </source>
</evidence>
<dbReference type="PANTHER" id="PTHR42894:SF1">
    <property type="entry name" value="N-(5'-PHOSPHORIBOSYL)ANTHRANILATE ISOMERASE"/>
    <property type="match status" value="1"/>
</dbReference>
<keyword evidence="6 9" id="KW-0822">Tryptophan biosynthesis</keyword>
<evidence type="ECO:0000256" key="9">
    <source>
        <dbReference type="HAMAP-Rule" id="MF_00135"/>
    </source>
</evidence>
<evidence type="ECO:0000256" key="4">
    <source>
        <dbReference type="ARBA" id="ARBA00022272"/>
    </source>
</evidence>
<dbReference type="CDD" id="cd00405">
    <property type="entry name" value="PRAI"/>
    <property type="match status" value="1"/>
</dbReference>
<comment type="caution">
    <text evidence="11">The sequence shown here is derived from an EMBL/GenBank/DDBJ whole genome shotgun (WGS) entry which is preliminary data.</text>
</comment>
<dbReference type="RefSeq" id="WP_378047172.1">
    <property type="nucleotide sequence ID" value="NZ_JBHMDN010000012.1"/>
</dbReference>
<dbReference type="SUPFAM" id="SSF51366">
    <property type="entry name" value="Ribulose-phoshate binding barrel"/>
    <property type="match status" value="1"/>
</dbReference>
<sequence length="230" mass="24486">MTAESRDANGKPPLVKICGIKEETTLRGMAGLRVDYIGFVFAKSRRQVTPERAAQLREASRSVAMAGGQPPLTVGVFVNPTLEQLEQTLAVVPLDAVQLHGDETPEFAREVRERLNVDVWRALPVQDEDDPSAGAAHLETYAGAVSTVLLDTAGGGTGRTFRWDVIPAYRRAAASSGLRLFVAGGLSPDNADELVAAYRPDGVDISSGVETDGAKDNGKIAAFVERVNNA</sequence>
<dbReference type="InterPro" id="IPR044643">
    <property type="entry name" value="TrpF_fam"/>
</dbReference>